<feature type="compositionally biased region" description="Basic residues" evidence="1">
    <location>
        <begin position="10"/>
        <end position="19"/>
    </location>
</feature>
<keyword evidence="2" id="KW-0472">Membrane</keyword>
<feature type="region of interest" description="Disordered" evidence="1">
    <location>
        <begin position="1"/>
        <end position="36"/>
    </location>
</feature>
<dbReference type="Proteomes" id="UP000198282">
    <property type="component" value="Unassembled WGS sequence"/>
</dbReference>
<keyword evidence="2" id="KW-1133">Transmembrane helix</keyword>
<sequence>MHSEHDRTHGHGLRVRQRGRMPYTESRDLPSPAPVEPLVEPVEPLVRPIEPPIMPVPPVMPVEPLVRACPFGEPPWSETAGETGGVSDPSTRRSWVDIESRPFSMPPPPGRWDRPWSQISRDQLLRPALIVGFLAAAGAGIWLSGWSPSPDPPMVEAVPGPTARRSLAGHDLTVPPTSGATPNAPSLSRAPAPPAPASGAKASAEHERERRTARGRKSAASLPARTSRPLVGSDRGAHGGNQGDRGERRWEMRRAPKITGRPRAVESARPARAEEARSAPAANARSAPAANPRSAPAARARSAPAANARSAPPASVRSAPPANARSAPAANATNTGNAPAAKARTAPAEKAGPRSAQAPAAPRTRNPAPGGAKESRVGGGGGVSAAYACQHLDPGDWRYAYCVQVWNNYKGRNGSP</sequence>
<reference evidence="3 4" key="1">
    <citation type="submission" date="2017-06" db="EMBL/GenBank/DDBJ databases">
        <authorList>
            <person name="Kim H.J."/>
            <person name="Triplett B.A."/>
        </authorList>
    </citation>
    <scope>NUCLEOTIDE SEQUENCE [LARGE SCALE GENOMIC DNA]</scope>
    <source>
        <strain evidence="3 4">CGMCC 4.2132</strain>
    </source>
</reference>
<feature type="compositionally biased region" description="Basic and acidic residues" evidence="1">
    <location>
        <begin position="244"/>
        <end position="254"/>
    </location>
</feature>
<proteinExistence type="predicted"/>
<keyword evidence="2" id="KW-0812">Transmembrane</keyword>
<organism evidence="3 4">
    <name type="scientific">Streptosporangium subroseum</name>
    <dbReference type="NCBI Taxonomy" id="106412"/>
    <lineage>
        <taxon>Bacteria</taxon>
        <taxon>Bacillati</taxon>
        <taxon>Actinomycetota</taxon>
        <taxon>Actinomycetes</taxon>
        <taxon>Streptosporangiales</taxon>
        <taxon>Streptosporangiaceae</taxon>
        <taxon>Streptosporangium</taxon>
    </lineage>
</organism>
<dbReference type="EMBL" id="FZOD01000009">
    <property type="protein sequence ID" value="SNS43396.1"/>
    <property type="molecule type" value="Genomic_DNA"/>
</dbReference>
<keyword evidence="4" id="KW-1185">Reference proteome</keyword>
<feature type="compositionally biased region" description="Basic and acidic residues" evidence="1">
    <location>
        <begin position="263"/>
        <end position="277"/>
    </location>
</feature>
<gene>
    <name evidence="3" type="ORF">SAMN05216276_1009120</name>
</gene>
<feature type="compositionally biased region" description="Basic and acidic residues" evidence="1">
    <location>
        <begin position="203"/>
        <end position="212"/>
    </location>
</feature>
<dbReference type="AlphaFoldDB" id="A0A239EFH0"/>
<name>A0A239EFH0_9ACTN</name>
<feature type="region of interest" description="Disordered" evidence="1">
    <location>
        <begin position="147"/>
        <end position="387"/>
    </location>
</feature>
<evidence type="ECO:0000256" key="1">
    <source>
        <dbReference type="SAM" id="MobiDB-lite"/>
    </source>
</evidence>
<accession>A0A239EFH0</accession>
<evidence type="ECO:0000313" key="4">
    <source>
        <dbReference type="Proteomes" id="UP000198282"/>
    </source>
</evidence>
<feature type="transmembrane region" description="Helical" evidence="2">
    <location>
        <begin position="124"/>
        <end position="146"/>
    </location>
</feature>
<feature type="compositionally biased region" description="Low complexity" evidence="1">
    <location>
        <begin position="278"/>
        <end position="372"/>
    </location>
</feature>
<protein>
    <submittedName>
        <fullName evidence="3">Uncharacterized protein</fullName>
    </submittedName>
</protein>
<feature type="region of interest" description="Disordered" evidence="1">
    <location>
        <begin position="73"/>
        <end position="92"/>
    </location>
</feature>
<evidence type="ECO:0000256" key="2">
    <source>
        <dbReference type="SAM" id="Phobius"/>
    </source>
</evidence>
<evidence type="ECO:0000313" key="3">
    <source>
        <dbReference type="EMBL" id="SNS43396.1"/>
    </source>
</evidence>